<gene>
    <name evidence="1" type="ORF">Vadar_007328</name>
</gene>
<reference evidence="1 2" key="1">
    <citation type="journal article" date="2021" name="Hortic Res">
        <title>High-quality reference genome and annotation aids understanding of berry development for evergreen blueberry (Vaccinium darrowii).</title>
        <authorList>
            <person name="Yu J."/>
            <person name="Hulse-Kemp A.M."/>
            <person name="Babiker E."/>
            <person name="Staton M."/>
        </authorList>
    </citation>
    <scope>NUCLEOTIDE SEQUENCE [LARGE SCALE GENOMIC DNA]</scope>
    <source>
        <strain evidence="2">cv. NJ 8807/NJ 8810</strain>
        <tissue evidence="1">Young leaf</tissue>
    </source>
</reference>
<proteinExistence type="predicted"/>
<evidence type="ECO:0000313" key="2">
    <source>
        <dbReference type="Proteomes" id="UP000828048"/>
    </source>
</evidence>
<accession>A0ACB7XNU6</accession>
<organism evidence="1 2">
    <name type="scientific">Vaccinium darrowii</name>
    <dbReference type="NCBI Taxonomy" id="229202"/>
    <lineage>
        <taxon>Eukaryota</taxon>
        <taxon>Viridiplantae</taxon>
        <taxon>Streptophyta</taxon>
        <taxon>Embryophyta</taxon>
        <taxon>Tracheophyta</taxon>
        <taxon>Spermatophyta</taxon>
        <taxon>Magnoliopsida</taxon>
        <taxon>eudicotyledons</taxon>
        <taxon>Gunneridae</taxon>
        <taxon>Pentapetalae</taxon>
        <taxon>asterids</taxon>
        <taxon>Ericales</taxon>
        <taxon>Ericaceae</taxon>
        <taxon>Vaccinioideae</taxon>
        <taxon>Vaccinieae</taxon>
        <taxon>Vaccinium</taxon>
    </lineage>
</organism>
<name>A0ACB7XNU6_9ERIC</name>
<dbReference type="EMBL" id="CM037151">
    <property type="protein sequence ID" value="KAH7842611.1"/>
    <property type="molecule type" value="Genomic_DNA"/>
</dbReference>
<protein>
    <submittedName>
        <fullName evidence="1">Uncharacterized protein</fullName>
    </submittedName>
</protein>
<dbReference type="Proteomes" id="UP000828048">
    <property type="component" value="Chromosome 1"/>
</dbReference>
<keyword evidence="2" id="KW-1185">Reference proteome</keyword>
<comment type="caution">
    <text evidence="1">The sequence shown here is derived from an EMBL/GenBank/DDBJ whole genome shotgun (WGS) entry which is preliminary data.</text>
</comment>
<evidence type="ECO:0000313" key="1">
    <source>
        <dbReference type="EMBL" id="KAH7842611.1"/>
    </source>
</evidence>
<sequence>MVESSSNHKPPVCVTGAKGFIGTWLVKIVLDHGYTTIHASVYPNSDASHLHRLPNAPAARLVVRLLNPVSRDEITPLPQNCPKVLDLSQFQISQILRWCSLGVMYDHFDNQIDWEHENQEMIMEEVRHIVTS</sequence>